<keyword evidence="2" id="KW-0813">Transport</keyword>
<dbReference type="InterPro" id="IPR027417">
    <property type="entry name" value="P-loop_NTPase"/>
</dbReference>
<keyword evidence="3" id="KW-0547">Nucleotide-binding</keyword>
<feature type="non-terminal residue" evidence="6">
    <location>
        <position position="232"/>
    </location>
</feature>
<evidence type="ECO:0000256" key="4">
    <source>
        <dbReference type="ARBA" id="ARBA00022840"/>
    </source>
</evidence>
<dbReference type="SMART" id="SM00382">
    <property type="entry name" value="AAA"/>
    <property type="match status" value="1"/>
</dbReference>
<evidence type="ECO:0000259" key="5">
    <source>
        <dbReference type="PROSITE" id="PS50893"/>
    </source>
</evidence>
<evidence type="ECO:0000256" key="1">
    <source>
        <dbReference type="ARBA" id="ARBA00005417"/>
    </source>
</evidence>
<dbReference type="Gene3D" id="3.40.50.300">
    <property type="entry name" value="P-loop containing nucleotide triphosphate hydrolases"/>
    <property type="match status" value="1"/>
</dbReference>
<evidence type="ECO:0000256" key="3">
    <source>
        <dbReference type="ARBA" id="ARBA00022741"/>
    </source>
</evidence>
<dbReference type="EC" id="3.6.3.-" evidence="6"/>
<name>A0A5J4QQT4_9ZZZZ</name>
<proteinExistence type="inferred from homology"/>
<dbReference type="PANTHER" id="PTHR42734:SF17">
    <property type="entry name" value="METAL TRANSPORT SYSTEM ATP-BINDING PROTEIN TM_0124-RELATED"/>
    <property type="match status" value="1"/>
</dbReference>
<dbReference type="AlphaFoldDB" id="A0A5J4QQT4"/>
<comment type="caution">
    <text evidence="6">The sequence shown here is derived from an EMBL/GenBank/DDBJ whole genome shotgun (WGS) entry which is preliminary data.</text>
</comment>
<dbReference type="InterPro" id="IPR003439">
    <property type="entry name" value="ABC_transporter-like_ATP-bd"/>
</dbReference>
<comment type="similarity">
    <text evidence="1">Belongs to the ABC transporter superfamily.</text>
</comment>
<keyword evidence="4 6" id="KW-0067">ATP-binding</keyword>
<accession>A0A5J4QQT4</accession>
<dbReference type="GO" id="GO:0005524">
    <property type="term" value="F:ATP binding"/>
    <property type="evidence" value="ECO:0007669"/>
    <property type="project" value="UniProtKB-KW"/>
</dbReference>
<dbReference type="PROSITE" id="PS50893">
    <property type="entry name" value="ABC_TRANSPORTER_2"/>
    <property type="match status" value="1"/>
</dbReference>
<dbReference type="SUPFAM" id="SSF52540">
    <property type="entry name" value="P-loop containing nucleoside triphosphate hydrolases"/>
    <property type="match status" value="1"/>
</dbReference>
<dbReference type="InterPro" id="IPR003593">
    <property type="entry name" value="AAA+_ATPase"/>
</dbReference>
<dbReference type="Pfam" id="PF00005">
    <property type="entry name" value="ABC_tran"/>
    <property type="match status" value="1"/>
</dbReference>
<keyword evidence="6" id="KW-0378">Hydrolase</keyword>
<dbReference type="InterPro" id="IPR050153">
    <property type="entry name" value="Metal_Ion_Import_ABC"/>
</dbReference>
<sequence length="232" mass="25556">MGRGNDTSGKRVGKMNETLLTIDHLSAAYDKQTVLHDVNLTVNRHDYLGIIGPNGGGKTTLVRIILGLLKPSGGEIRFYQDGNPVKSVKIGYLPQYNNIDQKFPISVQEVILSGLSSEKSLAGRFTQAHQKRVQHTISRMGLEGLENRTVGQLSGGQLQRTLLGRAIISDPQAVILDEPDTYIDKQFEARLYELLAEINKECAVIVVSHDINTLKQHAKTMVYVMGTTAPFS</sequence>
<dbReference type="GO" id="GO:0016887">
    <property type="term" value="F:ATP hydrolysis activity"/>
    <property type="evidence" value="ECO:0007669"/>
    <property type="project" value="InterPro"/>
</dbReference>
<feature type="domain" description="ABC transporter" evidence="5">
    <location>
        <begin position="20"/>
        <end position="232"/>
    </location>
</feature>
<dbReference type="PANTHER" id="PTHR42734">
    <property type="entry name" value="METAL TRANSPORT SYSTEM ATP-BINDING PROTEIN TM_0124-RELATED"/>
    <property type="match status" value="1"/>
</dbReference>
<organism evidence="6">
    <name type="scientific">termite gut metagenome</name>
    <dbReference type="NCBI Taxonomy" id="433724"/>
    <lineage>
        <taxon>unclassified sequences</taxon>
        <taxon>metagenomes</taxon>
        <taxon>organismal metagenomes</taxon>
    </lineage>
</organism>
<evidence type="ECO:0000313" key="6">
    <source>
        <dbReference type="EMBL" id="KAA6324196.1"/>
    </source>
</evidence>
<gene>
    <name evidence="6" type="ORF">EZS27_026450</name>
</gene>
<reference evidence="6" key="1">
    <citation type="submission" date="2019-03" db="EMBL/GenBank/DDBJ databases">
        <title>Single cell metagenomics reveals metabolic interactions within the superorganism composed of flagellate Streblomastix strix and complex community of Bacteroidetes bacteria on its surface.</title>
        <authorList>
            <person name="Treitli S.C."/>
            <person name="Kolisko M."/>
            <person name="Husnik F."/>
            <person name="Keeling P."/>
            <person name="Hampl V."/>
        </authorList>
    </citation>
    <scope>NUCLEOTIDE SEQUENCE</scope>
    <source>
        <strain evidence="6">STM</strain>
    </source>
</reference>
<protein>
    <submittedName>
        <fullName evidence="6">High-affinity zinc uptake system ATP-binding protein ZnuC</fullName>
        <ecNumber evidence="6">3.6.3.-</ecNumber>
    </submittedName>
</protein>
<dbReference type="EMBL" id="SNRY01002628">
    <property type="protein sequence ID" value="KAA6324196.1"/>
    <property type="molecule type" value="Genomic_DNA"/>
</dbReference>
<evidence type="ECO:0000256" key="2">
    <source>
        <dbReference type="ARBA" id="ARBA00022448"/>
    </source>
</evidence>